<dbReference type="Pfam" id="PF20435">
    <property type="entry name" value="ASY3-like"/>
    <property type="match status" value="2"/>
</dbReference>
<evidence type="ECO:0000259" key="2">
    <source>
        <dbReference type="Pfam" id="PF20435"/>
    </source>
</evidence>
<sequence length="695" mass="78374">MSYCRSSRFNYLPCSQSQKMSIGMVVDSFDKPRFRSTKDAEVSITHAEREASGHVGPNMKKNFMSFGTVNAAQDCPAMIKTSQLNDNALINDNNHVYKQASTSSVVSFREKQTRHPFHLIPNQTVLQPVTGEKIETGGTVSRKEGKKNSVAERYGEFACGDEQEVSMPVKDMLHEQPDKMENRCKETLRMKLQEILGTIPSVDKKCDNSRTGEVVANEVMQVQTDGGDAQFKHKQNSDTIETDSEKADKTIRRPVTCLLARKRAPAKSRSVNLKTKSLLRDNEEHQSSHVFSFVEKYMPLKSSGENLCRSRTEMLENVKQSSGVRPDDMTHDIVDVVNIQRVITGDKTVQPEEELLLEGRMMSPQHGHQYENLEPEAAMQNKNFHCSPVIKEKDQLQNVECPVSPEVPDHQKSLSSQSPVDDNDNLDSPFLKMAKTVHNSLVSHQLHRFVQEEGANVTYEFKFSPATEDNTGSSDEEDTYNTIPEPLATENAKNGLLSPEGRVFDSSEEVLSAEKEIGVAKKPLLFQTKRHCSSGVDHSNSSPAVQSPEASESSNDELLEPLENGDEDEFARVVSLLGLALERVKTKMMSATNKRCSDILVSAAEEIHLQLYNAESQIQTDSWFCWYVRGRLTSLSKLKRKHLETRLQEQQEHLKVIYDKFRKEIHQYIQDSRGALEQLEAEHAELKGAIERRST</sequence>
<keyword evidence="4" id="KW-1185">Reference proteome</keyword>
<dbReference type="PANTHER" id="PTHR36027:SF1">
    <property type="entry name" value="MEIOSIS-SPECIFIC PROTEIN ASY3"/>
    <property type="match status" value="1"/>
</dbReference>
<dbReference type="GO" id="GO:0051321">
    <property type="term" value="P:meiotic cell cycle"/>
    <property type="evidence" value="ECO:0007669"/>
    <property type="project" value="InterPro"/>
</dbReference>
<name>A0A9Q1GQZ8_9CARY</name>
<feature type="region of interest" description="Disordered" evidence="1">
    <location>
        <begin position="402"/>
        <end position="428"/>
    </location>
</feature>
<reference evidence="3" key="1">
    <citation type="submission" date="2022-04" db="EMBL/GenBank/DDBJ databases">
        <title>Carnegiea gigantea Genome sequencing and assembly v2.</title>
        <authorList>
            <person name="Copetti D."/>
            <person name="Sanderson M.J."/>
            <person name="Burquez A."/>
            <person name="Wojciechowski M.F."/>
        </authorList>
    </citation>
    <scope>NUCLEOTIDE SEQUENCE</scope>
    <source>
        <strain evidence="3">SGP5-SGP5p</strain>
        <tissue evidence="3">Aerial part</tissue>
    </source>
</reference>
<dbReference type="Proteomes" id="UP001153076">
    <property type="component" value="Unassembled WGS sequence"/>
</dbReference>
<accession>A0A9Q1GQZ8</accession>
<feature type="domain" description="Meiosis-specific protein ASY3-like coiled-coil" evidence="2">
    <location>
        <begin position="1"/>
        <end position="295"/>
    </location>
</feature>
<feature type="region of interest" description="Disordered" evidence="1">
    <location>
        <begin position="532"/>
        <end position="564"/>
    </location>
</feature>
<feature type="compositionally biased region" description="Acidic residues" evidence="1">
    <location>
        <begin position="554"/>
        <end position="564"/>
    </location>
</feature>
<dbReference type="InterPro" id="IPR037731">
    <property type="entry name" value="ASY3-like"/>
</dbReference>
<dbReference type="EMBL" id="JAKOGI010001876">
    <property type="protein sequence ID" value="KAJ8423751.1"/>
    <property type="molecule type" value="Genomic_DNA"/>
</dbReference>
<organism evidence="3 4">
    <name type="scientific">Carnegiea gigantea</name>
    <dbReference type="NCBI Taxonomy" id="171969"/>
    <lineage>
        <taxon>Eukaryota</taxon>
        <taxon>Viridiplantae</taxon>
        <taxon>Streptophyta</taxon>
        <taxon>Embryophyta</taxon>
        <taxon>Tracheophyta</taxon>
        <taxon>Spermatophyta</taxon>
        <taxon>Magnoliopsida</taxon>
        <taxon>eudicotyledons</taxon>
        <taxon>Gunneridae</taxon>
        <taxon>Pentapetalae</taxon>
        <taxon>Caryophyllales</taxon>
        <taxon>Cactineae</taxon>
        <taxon>Cactaceae</taxon>
        <taxon>Cactoideae</taxon>
        <taxon>Echinocereeae</taxon>
        <taxon>Carnegiea</taxon>
    </lineage>
</organism>
<comment type="caution">
    <text evidence="3">The sequence shown here is derived from an EMBL/GenBank/DDBJ whole genome shotgun (WGS) entry which is preliminary data.</text>
</comment>
<proteinExistence type="predicted"/>
<dbReference type="OrthoDB" id="751607at2759"/>
<dbReference type="AlphaFoldDB" id="A0A9Q1GQZ8"/>
<feature type="region of interest" description="Disordered" evidence="1">
    <location>
        <begin position="463"/>
        <end position="500"/>
    </location>
</feature>
<feature type="compositionally biased region" description="Polar residues" evidence="1">
    <location>
        <begin position="536"/>
        <end position="553"/>
    </location>
</feature>
<gene>
    <name evidence="3" type="ORF">Cgig2_012606</name>
</gene>
<evidence type="ECO:0000256" key="1">
    <source>
        <dbReference type="SAM" id="MobiDB-lite"/>
    </source>
</evidence>
<evidence type="ECO:0000313" key="4">
    <source>
        <dbReference type="Proteomes" id="UP001153076"/>
    </source>
</evidence>
<protein>
    <recommendedName>
        <fullName evidence="2">Meiosis-specific protein ASY3-like coiled-coil domain-containing protein</fullName>
    </recommendedName>
</protein>
<feature type="domain" description="Meiosis-specific protein ASY3-like coiled-coil" evidence="2">
    <location>
        <begin position="565"/>
        <end position="694"/>
    </location>
</feature>
<evidence type="ECO:0000313" key="3">
    <source>
        <dbReference type="EMBL" id="KAJ8423751.1"/>
    </source>
</evidence>
<dbReference type="PANTHER" id="PTHR36027">
    <property type="entry name" value="MEIOSIS-SPECIFIC PROTEIN ASY3"/>
    <property type="match status" value="1"/>
</dbReference>
<dbReference type="InterPro" id="IPR046845">
    <property type="entry name" value="ASY3-like_CC"/>
</dbReference>